<sequence length="278" mass="30204">MFSMAERLLFVRSIDALLDEVEDRCRRIHSRLVHSRQIASSVGGWTLALCVGCVGADAASEHRPGGASVEAPAEERASPGEVSADSVSDFSGEQGEHGWFYGYWDRSADADGRYSPREDFQLLQHFGDDPINGLSAHSEFVTGPLWYLEDGRVYTSLWAEGGHPNAAMPLGSHEQVEHWAVRRWKSPVAAEISISGRAGKTMPWGENWSGGCEARVLVDGELLFSTAMRNDPVDYSIDVKVQAGSSVDFLIGPDPSIGVTTFTAKLTSRPVAPEPAAR</sequence>
<evidence type="ECO:0000313" key="2">
    <source>
        <dbReference type="EMBL" id="EDM81446.1"/>
    </source>
</evidence>
<feature type="region of interest" description="Disordered" evidence="1">
    <location>
        <begin position="61"/>
        <end position="92"/>
    </location>
</feature>
<organism evidence="2 3">
    <name type="scientific">Plesiocystis pacifica SIR-1</name>
    <dbReference type="NCBI Taxonomy" id="391625"/>
    <lineage>
        <taxon>Bacteria</taxon>
        <taxon>Pseudomonadati</taxon>
        <taxon>Myxococcota</taxon>
        <taxon>Polyangia</taxon>
        <taxon>Nannocystales</taxon>
        <taxon>Nannocystaceae</taxon>
        <taxon>Plesiocystis</taxon>
    </lineage>
</organism>
<protein>
    <submittedName>
        <fullName evidence="2">Uncharacterized protein</fullName>
    </submittedName>
</protein>
<dbReference type="AlphaFoldDB" id="A6FY67"/>
<evidence type="ECO:0000313" key="3">
    <source>
        <dbReference type="Proteomes" id="UP000005801"/>
    </source>
</evidence>
<name>A6FY67_9BACT</name>
<evidence type="ECO:0000256" key="1">
    <source>
        <dbReference type="SAM" id="MobiDB-lite"/>
    </source>
</evidence>
<comment type="caution">
    <text evidence="2">The sequence shown here is derived from an EMBL/GenBank/DDBJ whole genome shotgun (WGS) entry which is preliminary data.</text>
</comment>
<accession>A6FY67</accession>
<dbReference type="STRING" id="391625.PPSIR1_39685"/>
<dbReference type="EMBL" id="ABCS01000003">
    <property type="protein sequence ID" value="EDM81446.1"/>
    <property type="molecule type" value="Genomic_DNA"/>
</dbReference>
<dbReference type="Proteomes" id="UP000005801">
    <property type="component" value="Unassembled WGS sequence"/>
</dbReference>
<gene>
    <name evidence="2" type="ORF">PPSIR1_39685</name>
</gene>
<reference evidence="2 3" key="1">
    <citation type="submission" date="2007-06" db="EMBL/GenBank/DDBJ databases">
        <authorList>
            <person name="Shimkets L."/>
            <person name="Ferriera S."/>
            <person name="Johnson J."/>
            <person name="Kravitz S."/>
            <person name="Beeson K."/>
            <person name="Sutton G."/>
            <person name="Rogers Y.-H."/>
            <person name="Friedman R."/>
            <person name="Frazier M."/>
            <person name="Venter J.C."/>
        </authorList>
    </citation>
    <scope>NUCLEOTIDE SEQUENCE [LARGE SCALE GENOMIC DNA]</scope>
    <source>
        <strain evidence="2 3">SIR-1</strain>
    </source>
</reference>
<keyword evidence="3" id="KW-1185">Reference proteome</keyword>
<proteinExistence type="predicted"/>